<accession>A0A4P2QAT7</accession>
<dbReference type="PANTHER" id="PTHR12843:SF5">
    <property type="entry name" value="EEF1A LYSINE METHYLTRANSFERASE 2"/>
    <property type="match status" value="1"/>
</dbReference>
<name>A0A4P2QAT7_SORCE</name>
<sequence length="205" mass="23090">MSEQKNFPDWQELYRTTPNESLPWYHAGLDPDVERALQRWQVAKGRALDLGTGPATQAFALAERGFDVTGTDLSHAAIERAVAQAAQAQAQGKPAIRFLQDDILDSRLDERFEVVLDRGCFHCLPPARRADYARTVERLVAPGGFFFLKCFSTRQPGEQGPYKFSPGDIRAIFGERFEVLSMDESVYQGTLPELPRALFCVLRPR</sequence>
<organism evidence="4 5">
    <name type="scientific">Sorangium cellulosum</name>
    <name type="common">Polyangium cellulosum</name>
    <dbReference type="NCBI Taxonomy" id="56"/>
    <lineage>
        <taxon>Bacteria</taxon>
        <taxon>Pseudomonadati</taxon>
        <taxon>Myxococcota</taxon>
        <taxon>Polyangia</taxon>
        <taxon>Polyangiales</taxon>
        <taxon>Polyangiaceae</taxon>
        <taxon>Sorangium</taxon>
    </lineage>
</organism>
<dbReference type="Pfam" id="PF05724">
    <property type="entry name" value="TPMT"/>
    <property type="match status" value="1"/>
</dbReference>
<evidence type="ECO:0000313" key="4">
    <source>
        <dbReference type="EMBL" id="AUX26699.1"/>
    </source>
</evidence>
<dbReference type="EMBL" id="CP012670">
    <property type="protein sequence ID" value="AUX26699.1"/>
    <property type="molecule type" value="Genomic_DNA"/>
</dbReference>
<reference evidence="4 5" key="1">
    <citation type="submission" date="2015-09" db="EMBL/GenBank/DDBJ databases">
        <title>Sorangium comparison.</title>
        <authorList>
            <person name="Zaburannyi N."/>
            <person name="Bunk B."/>
            <person name="Overmann J."/>
            <person name="Mueller R."/>
        </authorList>
    </citation>
    <scope>NUCLEOTIDE SEQUENCE [LARGE SCALE GENOMIC DNA]</scope>
    <source>
        <strain evidence="4 5">So ceGT47</strain>
    </source>
</reference>
<gene>
    <name evidence="4" type="ORF">SOCEGT47_072690</name>
</gene>
<dbReference type="GO" id="GO:0032259">
    <property type="term" value="P:methylation"/>
    <property type="evidence" value="ECO:0007669"/>
    <property type="project" value="UniProtKB-KW"/>
</dbReference>
<keyword evidence="2" id="KW-0808">Transferase</keyword>
<dbReference type="CDD" id="cd02440">
    <property type="entry name" value="AdoMet_MTases"/>
    <property type="match status" value="1"/>
</dbReference>
<dbReference type="AlphaFoldDB" id="A0A4P2QAT7"/>
<dbReference type="InterPro" id="IPR008854">
    <property type="entry name" value="TPMT"/>
</dbReference>
<proteinExistence type="predicted"/>
<dbReference type="GO" id="GO:0016279">
    <property type="term" value="F:protein-lysine N-methyltransferase activity"/>
    <property type="evidence" value="ECO:0007669"/>
    <property type="project" value="TreeGrafter"/>
</dbReference>
<dbReference type="RefSeq" id="WP_129354471.1">
    <property type="nucleotide sequence ID" value="NZ_CP012670.1"/>
</dbReference>
<dbReference type="SUPFAM" id="SSF53335">
    <property type="entry name" value="S-adenosyl-L-methionine-dependent methyltransferases"/>
    <property type="match status" value="1"/>
</dbReference>
<dbReference type="GO" id="GO:0005737">
    <property type="term" value="C:cytoplasm"/>
    <property type="evidence" value="ECO:0007669"/>
    <property type="project" value="TreeGrafter"/>
</dbReference>
<dbReference type="InterPro" id="IPR029063">
    <property type="entry name" value="SAM-dependent_MTases_sf"/>
</dbReference>
<dbReference type="PROSITE" id="PS51585">
    <property type="entry name" value="SAM_MT_TPMT"/>
    <property type="match status" value="1"/>
</dbReference>
<dbReference type="PANTHER" id="PTHR12843">
    <property type="entry name" value="PROTEIN-LYSINE N-METHYLTRANSFERASE METTL10"/>
    <property type="match status" value="1"/>
</dbReference>
<keyword evidence="3" id="KW-0949">S-adenosyl-L-methionine</keyword>
<evidence type="ECO:0008006" key="6">
    <source>
        <dbReference type="Google" id="ProtNLM"/>
    </source>
</evidence>
<evidence type="ECO:0000256" key="2">
    <source>
        <dbReference type="ARBA" id="ARBA00022679"/>
    </source>
</evidence>
<protein>
    <recommendedName>
        <fullName evidence="6">Methyltransferase type 11</fullName>
    </recommendedName>
</protein>
<dbReference type="OrthoDB" id="5298787at2"/>
<dbReference type="Gene3D" id="3.40.50.150">
    <property type="entry name" value="Vaccinia Virus protein VP39"/>
    <property type="match status" value="1"/>
</dbReference>
<dbReference type="Proteomes" id="UP000295781">
    <property type="component" value="Chromosome"/>
</dbReference>
<evidence type="ECO:0000256" key="3">
    <source>
        <dbReference type="ARBA" id="ARBA00022691"/>
    </source>
</evidence>
<evidence type="ECO:0000256" key="1">
    <source>
        <dbReference type="ARBA" id="ARBA00022603"/>
    </source>
</evidence>
<evidence type="ECO:0000313" key="5">
    <source>
        <dbReference type="Proteomes" id="UP000295781"/>
    </source>
</evidence>
<keyword evidence="1" id="KW-0489">Methyltransferase</keyword>